<dbReference type="PANTHER" id="PTHR24559:SF454">
    <property type="entry name" value="RIBONUCLEASE H"/>
    <property type="match status" value="1"/>
</dbReference>
<dbReference type="Proteomes" id="UP001274896">
    <property type="component" value="Unassembled WGS sequence"/>
</dbReference>
<gene>
    <name evidence="2" type="ORF">QTP70_001757</name>
</gene>
<keyword evidence="1" id="KW-0175">Coiled coil</keyword>
<dbReference type="InterPro" id="IPR043128">
    <property type="entry name" value="Rev_trsase/Diguanyl_cyclase"/>
</dbReference>
<evidence type="ECO:0000313" key="2">
    <source>
        <dbReference type="EMBL" id="KAK3517265.1"/>
    </source>
</evidence>
<evidence type="ECO:0000313" key="3">
    <source>
        <dbReference type="Proteomes" id="UP001274896"/>
    </source>
</evidence>
<feature type="coiled-coil region" evidence="1">
    <location>
        <begin position="122"/>
        <end position="149"/>
    </location>
</feature>
<name>A0AAE0USB6_9TELE</name>
<reference evidence="2" key="1">
    <citation type="submission" date="2023-06" db="EMBL/GenBank/DDBJ databases">
        <title>Male Hemibagrus guttatus genome.</title>
        <authorList>
            <person name="Bian C."/>
        </authorList>
    </citation>
    <scope>NUCLEOTIDE SEQUENCE</scope>
    <source>
        <strain evidence="2">Male_cb2023</strain>
        <tissue evidence="2">Muscle</tissue>
    </source>
</reference>
<dbReference type="InterPro" id="IPR043502">
    <property type="entry name" value="DNA/RNA_pol_sf"/>
</dbReference>
<dbReference type="InterPro" id="IPR053134">
    <property type="entry name" value="RNA-dir_DNA_polymerase"/>
</dbReference>
<dbReference type="Gene3D" id="3.10.10.10">
    <property type="entry name" value="HIV Type 1 Reverse Transcriptase, subunit A, domain 1"/>
    <property type="match status" value="1"/>
</dbReference>
<comment type="caution">
    <text evidence="2">The sequence shown here is derived from an EMBL/GenBank/DDBJ whole genome shotgun (WGS) entry which is preliminary data.</text>
</comment>
<dbReference type="Gene3D" id="3.30.70.270">
    <property type="match status" value="1"/>
</dbReference>
<keyword evidence="3" id="KW-1185">Reference proteome</keyword>
<accession>A0AAE0USB6</accession>
<dbReference type="PANTHER" id="PTHR24559">
    <property type="entry name" value="TRANSPOSON TY3-I GAG-POL POLYPROTEIN"/>
    <property type="match status" value="1"/>
</dbReference>
<proteinExistence type="predicted"/>
<organism evidence="2 3">
    <name type="scientific">Hemibagrus guttatus</name>
    <dbReference type="NCBI Taxonomy" id="175788"/>
    <lineage>
        <taxon>Eukaryota</taxon>
        <taxon>Metazoa</taxon>
        <taxon>Chordata</taxon>
        <taxon>Craniata</taxon>
        <taxon>Vertebrata</taxon>
        <taxon>Euteleostomi</taxon>
        <taxon>Actinopterygii</taxon>
        <taxon>Neopterygii</taxon>
        <taxon>Teleostei</taxon>
        <taxon>Ostariophysi</taxon>
        <taxon>Siluriformes</taxon>
        <taxon>Bagridae</taxon>
        <taxon>Hemibagrus</taxon>
    </lineage>
</organism>
<dbReference type="EMBL" id="JAUCMX010000018">
    <property type="protein sequence ID" value="KAK3517265.1"/>
    <property type="molecule type" value="Genomic_DNA"/>
</dbReference>
<dbReference type="SUPFAM" id="SSF56672">
    <property type="entry name" value="DNA/RNA polymerases"/>
    <property type="match status" value="1"/>
</dbReference>
<dbReference type="CDD" id="cd01647">
    <property type="entry name" value="RT_LTR"/>
    <property type="match status" value="1"/>
</dbReference>
<dbReference type="AlphaFoldDB" id="A0AAE0USB6"/>
<evidence type="ECO:0000256" key="1">
    <source>
        <dbReference type="SAM" id="Coils"/>
    </source>
</evidence>
<sequence>MQTLTDCIATALKEHLSLILPEDQKSKRLYQAFDGANVMRAQTEARPQWDHRNSASLLDLCQASAAAFSALQGTRDGTFRREQKEDDWLKHCWGQVLQVEGVSRQALGSHSWCKLDKNPSWVVFYQRLYKFLEARHQAIEEEVEQMLRGGIIEESTSLWSSPIVVVPKPDGSLCLCNDFRRFNQISEFDSYPLPQVDDLMEQLGKARFVSTLDLTKGYWQVALAPRC</sequence>
<protein>
    <submittedName>
        <fullName evidence="2">Uncharacterized protein</fullName>
    </submittedName>
</protein>